<dbReference type="RefSeq" id="WP_346093909.1">
    <property type="nucleotide sequence ID" value="NZ_BAABKS010000085.1"/>
</dbReference>
<proteinExistence type="predicted"/>
<gene>
    <name evidence="3" type="ORF">ACFQ34_19985</name>
</gene>
<feature type="compositionally biased region" description="Low complexity" evidence="1">
    <location>
        <begin position="193"/>
        <end position="204"/>
    </location>
</feature>
<dbReference type="EMBL" id="JBHTMB010000166">
    <property type="protein sequence ID" value="MFD1235576.1"/>
    <property type="molecule type" value="Genomic_DNA"/>
</dbReference>
<sequence>MTVPGDEAWNTRHRSEGPLNRADRNFAELLQELRVVFAGVPILFGFLLTLSFSERFRSLDDVQHGLFVATLGCAAMSATLIIAPVAAHRVAFQQNRKRELVRLGHRMVIAGLAAFALTLCCGVMLVLDMALGRVPAVTGAGALVLITLVLWIAVPLRLRHPSRARPRLPEPGSRRWQPSDAWSRSGARREVAGRVGVAERGVAD</sequence>
<feature type="region of interest" description="Disordered" evidence="1">
    <location>
        <begin position="163"/>
        <end position="204"/>
    </location>
</feature>
<keyword evidence="4" id="KW-1185">Reference proteome</keyword>
<dbReference type="Proteomes" id="UP001597182">
    <property type="component" value="Unassembled WGS sequence"/>
</dbReference>
<accession>A0ABW3VKH6</accession>
<feature type="transmembrane region" description="Helical" evidence="2">
    <location>
        <begin position="65"/>
        <end position="87"/>
    </location>
</feature>
<feature type="transmembrane region" description="Helical" evidence="2">
    <location>
        <begin position="108"/>
        <end position="127"/>
    </location>
</feature>
<evidence type="ECO:0000256" key="1">
    <source>
        <dbReference type="SAM" id="MobiDB-lite"/>
    </source>
</evidence>
<dbReference type="InterPro" id="IPR046291">
    <property type="entry name" value="DUF6328"/>
</dbReference>
<reference evidence="4" key="1">
    <citation type="journal article" date="2019" name="Int. J. Syst. Evol. Microbiol.">
        <title>The Global Catalogue of Microorganisms (GCM) 10K type strain sequencing project: providing services to taxonomists for standard genome sequencing and annotation.</title>
        <authorList>
            <consortium name="The Broad Institute Genomics Platform"/>
            <consortium name="The Broad Institute Genome Sequencing Center for Infectious Disease"/>
            <person name="Wu L."/>
            <person name="Ma J."/>
        </authorList>
    </citation>
    <scope>NUCLEOTIDE SEQUENCE [LARGE SCALE GENOMIC DNA]</scope>
    <source>
        <strain evidence="4">CCUG 49018</strain>
    </source>
</reference>
<organism evidence="3 4">
    <name type="scientific">Pseudonocardia benzenivorans</name>
    <dbReference type="NCBI Taxonomy" id="228005"/>
    <lineage>
        <taxon>Bacteria</taxon>
        <taxon>Bacillati</taxon>
        <taxon>Actinomycetota</taxon>
        <taxon>Actinomycetes</taxon>
        <taxon>Pseudonocardiales</taxon>
        <taxon>Pseudonocardiaceae</taxon>
        <taxon>Pseudonocardia</taxon>
    </lineage>
</organism>
<comment type="caution">
    <text evidence="3">The sequence shown here is derived from an EMBL/GenBank/DDBJ whole genome shotgun (WGS) entry which is preliminary data.</text>
</comment>
<evidence type="ECO:0000256" key="2">
    <source>
        <dbReference type="SAM" id="Phobius"/>
    </source>
</evidence>
<evidence type="ECO:0000313" key="4">
    <source>
        <dbReference type="Proteomes" id="UP001597182"/>
    </source>
</evidence>
<keyword evidence="2" id="KW-1133">Transmembrane helix</keyword>
<dbReference type="Pfam" id="PF19853">
    <property type="entry name" value="DUF6328"/>
    <property type="match status" value="1"/>
</dbReference>
<feature type="transmembrane region" description="Helical" evidence="2">
    <location>
        <begin position="139"/>
        <end position="158"/>
    </location>
</feature>
<protein>
    <submittedName>
        <fullName evidence="3">DUF6328 family protein</fullName>
    </submittedName>
</protein>
<feature type="transmembrane region" description="Helical" evidence="2">
    <location>
        <begin position="33"/>
        <end position="53"/>
    </location>
</feature>
<name>A0ABW3VKH6_9PSEU</name>
<keyword evidence="2" id="KW-0812">Transmembrane</keyword>
<keyword evidence="2" id="KW-0472">Membrane</keyword>
<evidence type="ECO:0000313" key="3">
    <source>
        <dbReference type="EMBL" id="MFD1235576.1"/>
    </source>
</evidence>